<accession>A0ACB8SSZ7</accession>
<comment type="caution">
    <text evidence="1">The sequence shown here is derived from an EMBL/GenBank/DDBJ whole genome shotgun (WGS) entry which is preliminary data.</text>
</comment>
<gene>
    <name evidence="1" type="ORF">BV25DRAFT_1829411</name>
</gene>
<proteinExistence type="predicted"/>
<evidence type="ECO:0000313" key="1">
    <source>
        <dbReference type="EMBL" id="KAI0059085.1"/>
    </source>
</evidence>
<reference evidence="1" key="1">
    <citation type="submission" date="2021-03" db="EMBL/GenBank/DDBJ databases">
        <authorList>
            <consortium name="DOE Joint Genome Institute"/>
            <person name="Ahrendt S."/>
            <person name="Looney B.P."/>
            <person name="Miyauchi S."/>
            <person name="Morin E."/>
            <person name="Drula E."/>
            <person name="Courty P.E."/>
            <person name="Chicoki N."/>
            <person name="Fauchery L."/>
            <person name="Kohler A."/>
            <person name="Kuo A."/>
            <person name="Labutti K."/>
            <person name="Pangilinan J."/>
            <person name="Lipzen A."/>
            <person name="Riley R."/>
            <person name="Andreopoulos W."/>
            <person name="He G."/>
            <person name="Johnson J."/>
            <person name="Barry K.W."/>
            <person name="Grigoriev I.V."/>
            <person name="Nagy L."/>
            <person name="Hibbett D."/>
            <person name="Henrissat B."/>
            <person name="Matheny P.B."/>
            <person name="Labbe J."/>
            <person name="Martin F."/>
        </authorList>
    </citation>
    <scope>NUCLEOTIDE SEQUENCE</scope>
    <source>
        <strain evidence="1">HHB10654</strain>
    </source>
</reference>
<protein>
    <submittedName>
        <fullName evidence="1">Uncharacterized protein</fullName>
    </submittedName>
</protein>
<name>A0ACB8SSZ7_9AGAM</name>
<sequence length="76" mass="8282">MALPIPHHQSFIPPKSPINYYILYLFSNMKFFSLFTSLFLASAVLATPAPDAHADVMERVWPPGGCSRVDGCAGGI</sequence>
<dbReference type="EMBL" id="MU277229">
    <property type="protein sequence ID" value="KAI0059085.1"/>
    <property type="molecule type" value="Genomic_DNA"/>
</dbReference>
<reference evidence="1" key="2">
    <citation type="journal article" date="2022" name="New Phytol.">
        <title>Evolutionary transition to the ectomycorrhizal habit in the genomes of a hyperdiverse lineage of mushroom-forming fungi.</title>
        <authorList>
            <person name="Looney B."/>
            <person name="Miyauchi S."/>
            <person name="Morin E."/>
            <person name="Drula E."/>
            <person name="Courty P.E."/>
            <person name="Kohler A."/>
            <person name="Kuo A."/>
            <person name="LaButti K."/>
            <person name="Pangilinan J."/>
            <person name="Lipzen A."/>
            <person name="Riley R."/>
            <person name="Andreopoulos W."/>
            <person name="He G."/>
            <person name="Johnson J."/>
            <person name="Nolan M."/>
            <person name="Tritt A."/>
            <person name="Barry K.W."/>
            <person name="Grigoriev I.V."/>
            <person name="Nagy L.G."/>
            <person name="Hibbett D."/>
            <person name="Henrissat B."/>
            <person name="Matheny P.B."/>
            <person name="Labbe J."/>
            <person name="Martin F.M."/>
        </authorList>
    </citation>
    <scope>NUCLEOTIDE SEQUENCE</scope>
    <source>
        <strain evidence="1">HHB10654</strain>
    </source>
</reference>
<keyword evidence="2" id="KW-1185">Reference proteome</keyword>
<evidence type="ECO:0000313" key="2">
    <source>
        <dbReference type="Proteomes" id="UP000814140"/>
    </source>
</evidence>
<organism evidence="1 2">
    <name type="scientific">Artomyces pyxidatus</name>
    <dbReference type="NCBI Taxonomy" id="48021"/>
    <lineage>
        <taxon>Eukaryota</taxon>
        <taxon>Fungi</taxon>
        <taxon>Dikarya</taxon>
        <taxon>Basidiomycota</taxon>
        <taxon>Agaricomycotina</taxon>
        <taxon>Agaricomycetes</taxon>
        <taxon>Russulales</taxon>
        <taxon>Auriscalpiaceae</taxon>
        <taxon>Artomyces</taxon>
    </lineage>
</organism>
<dbReference type="Proteomes" id="UP000814140">
    <property type="component" value="Unassembled WGS sequence"/>
</dbReference>